<dbReference type="Pfam" id="PF00665">
    <property type="entry name" value="rve"/>
    <property type="match status" value="1"/>
</dbReference>
<evidence type="ECO:0000313" key="3">
    <source>
        <dbReference type="EMBL" id="MCG9965182.1"/>
    </source>
</evidence>
<gene>
    <name evidence="3" type="ORF">H9J30_14845</name>
</gene>
<dbReference type="Gene3D" id="1.10.10.10">
    <property type="entry name" value="Winged helix-like DNA-binding domain superfamily/Winged helix DNA-binding domain"/>
    <property type="match status" value="1"/>
</dbReference>
<dbReference type="Proteomes" id="UP000829384">
    <property type="component" value="Unassembled WGS sequence"/>
</dbReference>
<reference evidence="3 4" key="1">
    <citation type="submission" date="2020-08" db="EMBL/GenBank/DDBJ databases">
        <title>Whole genome sequence of Shewanella sp strain PS-2.</title>
        <authorList>
            <person name="Das S.K."/>
        </authorList>
    </citation>
    <scope>NUCLEOTIDE SEQUENCE [LARGE SCALE GENOMIC DNA]</scope>
    <source>
        <strain evidence="3 4">PS-2</strain>
    </source>
</reference>
<dbReference type="PROSITE" id="PS51702">
    <property type="entry name" value="HTH_MU"/>
    <property type="match status" value="1"/>
</dbReference>
<dbReference type="RefSeq" id="WP_240131699.1">
    <property type="nucleotide sequence ID" value="NZ_JACSDI010000012.1"/>
</dbReference>
<dbReference type="InterPro" id="IPR015378">
    <property type="entry name" value="Transposase-like_Mu_C"/>
</dbReference>
<evidence type="ECO:0000313" key="4">
    <source>
        <dbReference type="Proteomes" id="UP000829384"/>
    </source>
</evidence>
<keyword evidence="4" id="KW-1185">Reference proteome</keyword>
<dbReference type="Pfam" id="PF02316">
    <property type="entry name" value="HTH_Tnp_Mu_1"/>
    <property type="match status" value="1"/>
</dbReference>
<comment type="caution">
    <text evidence="3">The sequence shown here is derived from an EMBL/GenBank/DDBJ whole genome shotgun (WGS) entry which is preliminary data.</text>
</comment>
<accession>A0ABS9QXU6</accession>
<dbReference type="SUPFAM" id="SSF46955">
    <property type="entry name" value="Putative DNA-binding domain"/>
    <property type="match status" value="1"/>
</dbReference>
<dbReference type="InterPro" id="IPR009061">
    <property type="entry name" value="DNA-bd_dom_put_sf"/>
</dbReference>
<dbReference type="Gene3D" id="3.30.420.10">
    <property type="entry name" value="Ribonuclease H-like superfamily/Ribonuclease H"/>
    <property type="match status" value="1"/>
</dbReference>
<dbReference type="InterPro" id="IPR012337">
    <property type="entry name" value="RNaseH-like_sf"/>
</dbReference>
<organism evidence="3 4">
    <name type="scientific">Shewanella cutis</name>
    <dbReference type="NCBI Taxonomy" id="2766780"/>
    <lineage>
        <taxon>Bacteria</taxon>
        <taxon>Pseudomonadati</taxon>
        <taxon>Pseudomonadota</taxon>
        <taxon>Gammaproteobacteria</taxon>
        <taxon>Alteromonadales</taxon>
        <taxon>Shewanellaceae</taxon>
        <taxon>Shewanella</taxon>
    </lineage>
</organism>
<feature type="domain" description="Integrase catalytic" evidence="1">
    <location>
        <begin position="261"/>
        <end position="439"/>
    </location>
</feature>
<dbReference type="Pfam" id="PF09299">
    <property type="entry name" value="Mu-transpos_C"/>
    <property type="match status" value="1"/>
</dbReference>
<dbReference type="InterPro" id="IPR001584">
    <property type="entry name" value="Integrase_cat-core"/>
</dbReference>
<feature type="domain" description="HTH Mu-type" evidence="2">
    <location>
        <begin position="2"/>
        <end position="67"/>
    </location>
</feature>
<dbReference type="InterPro" id="IPR036397">
    <property type="entry name" value="RNaseH_sf"/>
</dbReference>
<name>A0ABS9QXU6_9GAMM</name>
<evidence type="ECO:0000259" key="2">
    <source>
        <dbReference type="PROSITE" id="PS51702"/>
    </source>
</evidence>
<proteinExistence type="predicted"/>
<evidence type="ECO:0000259" key="1">
    <source>
        <dbReference type="PROSITE" id="PS50994"/>
    </source>
</evidence>
<dbReference type="PROSITE" id="PS50994">
    <property type="entry name" value="INTEGRASE"/>
    <property type="match status" value="1"/>
</dbReference>
<dbReference type="EMBL" id="JACSDI010000012">
    <property type="protein sequence ID" value="MCG9965182.1"/>
    <property type="molecule type" value="Genomic_DNA"/>
</dbReference>
<dbReference type="InterPro" id="IPR009057">
    <property type="entry name" value="Homeodomain-like_sf"/>
</dbReference>
<dbReference type="InterPro" id="IPR003314">
    <property type="entry name" value="Mu-type_HTH"/>
</dbReference>
<dbReference type="InterPro" id="IPR036388">
    <property type="entry name" value="WH-like_DNA-bd_sf"/>
</dbReference>
<dbReference type="SUPFAM" id="SSF46689">
    <property type="entry name" value="Homeodomain-like"/>
    <property type="match status" value="1"/>
</dbReference>
<dbReference type="SUPFAM" id="SSF53098">
    <property type="entry name" value="Ribonuclease H-like"/>
    <property type="match status" value="1"/>
</dbReference>
<sequence length="715" mass="80458">MNKTWFSPQELLQLPGMPTTVQGIRFKAKTESWESRKKEGSKGFEYHLGSLPPITQAHLRRQAVKNTTSREVAAARQLIATPASQLVKKTELQQQFLTLPKAKQQVAMERLQLLNDMANFITPFVEAGRRTEGVMVFAKQCNQSKATLYRWQKAYDEKGLMGLVDTRGGAQVSVMEEQKDLQQFLIALVTGKPHLLEKYKVQQQEAQKKAAEHGWIVPSIGSIRRWIRRWHSDNIAAFTALTNPDAYNNSHRPLYGTMYPWLSGPNQVWEFDSTPTDVMLNAHGKLRRYAVVAAVDVYTRRPMVLVTPTSNAEGICLLLRRCLLNWGMLEADGVARTDNGSDYVSLRVSGIFDILGIDQSRTRPFSGWEKPYIERFFGTLSRALFELLPAYIGHNVSDRQQIESAKAFAQRIGGKNKAANKEEALSVAMTPEALQKMIDDWIQYDYMHQVHEGFKGALKGKTPFSVMSESAYVANRVANPHALDLLLNHVGDATVIRGSVSAGNIRYTAPELQESLWDRKRVRVFLDPSDVGRATLYALDNWQQCVDAVNLDLIGRDIDPAAFRKARNEDKKVLASFRRAARELQEKFGIDTLAAEGLAKAAAERGSLTSFTPKPNTTDNPALAALAQASSDSDQQLASLSHQAQAISAAAQRVNQNHATVMRTEHEKAEELTLATLERELSEREKLWLKEYRLKYRMFAARLDRQLEETKKAAK</sequence>
<protein>
    <submittedName>
        <fullName evidence="3">DDE-type integrase/transposase/recombinase</fullName>
    </submittedName>
</protein>